<proteinExistence type="predicted"/>
<evidence type="ECO:0000313" key="1">
    <source>
        <dbReference type="EMBL" id="BAM89343.1"/>
    </source>
</evidence>
<dbReference type="eggNOG" id="ENOG5032Q3S">
    <property type="taxonomic scope" value="Bacteria"/>
</dbReference>
<sequence>MKHTFDISKHIVVPEAKNAIAGSLDLPGAGSVLLLLPIMLAAVDFDHELRFAADEIDDEGSDLRLPAEVRTGELDVVAEALPKDPFSFGRFGAHSLRE</sequence>
<evidence type="ECO:0000313" key="2">
    <source>
        <dbReference type="Proteomes" id="UP000011841"/>
    </source>
</evidence>
<organism evidence="1 2">
    <name type="scientific">Bradyrhizobium oligotrophicum S58</name>
    <dbReference type="NCBI Taxonomy" id="1245469"/>
    <lineage>
        <taxon>Bacteria</taxon>
        <taxon>Pseudomonadati</taxon>
        <taxon>Pseudomonadota</taxon>
        <taxon>Alphaproteobacteria</taxon>
        <taxon>Hyphomicrobiales</taxon>
        <taxon>Nitrobacteraceae</taxon>
        <taxon>Bradyrhizobium</taxon>
    </lineage>
</organism>
<dbReference type="PATRIC" id="fig|1245469.3.peg.3422"/>
<accession>M4Z701</accession>
<protein>
    <submittedName>
        <fullName evidence="1">Uncharacterized protein</fullName>
    </submittedName>
</protein>
<dbReference type="KEGG" id="aol:S58_33470"/>
<name>M4Z701_9BRAD</name>
<dbReference type="Proteomes" id="UP000011841">
    <property type="component" value="Chromosome"/>
</dbReference>
<dbReference type="EMBL" id="AP012603">
    <property type="protein sequence ID" value="BAM89343.1"/>
    <property type="molecule type" value="Genomic_DNA"/>
</dbReference>
<dbReference type="AlphaFoldDB" id="M4Z701"/>
<gene>
    <name evidence="1" type="ORF">S58_33470</name>
</gene>
<dbReference type="HOGENOM" id="CLU_2328265_0_0_5"/>
<keyword evidence="2" id="KW-1185">Reference proteome</keyword>
<reference evidence="1 2" key="1">
    <citation type="journal article" date="2013" name="Appl. Environ. Microbiol.">
        <title>Genome analysis suggests that the soil oligotrophic bacterium Agromonas oligotrophica (Bradyrhizobium oligotrophicum) is a nitrogen-fixing symbiont of Aeschynomene indica.</title>
        <authorList>
            <person name="Okubo T."/>
            <person name="Fukushima S."/>
            <person name="Itakura M."/>
            <person name="Oshima K."/>
            <person name="Longtonglang A."/>
            <person name="Teaumroong N."/>
            <person name="Mitsui H."/>
            <person name="Hattori M."/>
            <person name="Hattori R."/>
            <person name="Hattori T."/>
            <person name="Minamisawa K."/>
        </authorList>
    </citation>
    <scope>NUCLEOTIDE SEQUENCE [LARGE SCALE GENOMIC DNA]</scope>
    <source>
        <strain evidence="1 2">S58</strain>
    </source>
</reference>